<reference evidence="2" key="1">
    <citation type="journal article" date="2019" name="Plant Biotechnol. J.">
        <title>Genome sequencing of the Australian wild diploid species Gossypium australe highlights disease resistance and delayed gland morphogenesis.</title>
        <authorList>
            <person name="Cai Y."/>
            <person name="Cai X."/>
            <person name="Wang Q."/>
            <person name="Wang P."/>
            <person name="Zhang Y."/>
            <person name="Cai C."/>
            <person name="Xu Y."/>
            <person name="Wang K."/>
            <person name="Zhou Z."/>
            <person name="Wang C."/>
            <person name="Geng S."/>
            <person name="Li B."/>
            <person name="Dong Q."/>
            <person name="Hou Y."/>
            <person name="Wang H."/>
            <person name="Ai P."/>
            <person name="Liu Z."/>
            <person name="Yi F."/>
            <person name="Sun M."/>
            <person name="An G."/>
            <person name="Cheng J."/>
            <person name="Zhang Y."/>
            <person name="Shi Q."/>
            <person name="Xie Y."/>
            <person name="Shi X."/>
            <person name="Chang Y."/>
            <person name="Huang F."/>
            <person name="Chen Y."/>
            <person name="Hong S."/>
            <person name="Mi L."/>
            <person name="Sun Q."/>
            <person name="Zhang L."/>
            <person name="Zhou B."/>
            <person name="Peng R."/>
            <person name="Zhang X."/>
            <person name="Liu F."/>
        </authorList>
    </citation>
    <scope>NUCLEOTIDE SEQUENCE [LARGE SCALE GENOMIC DNA]</scope>
    <source>
        <strain evidence="2">cv. PA1801</strain>
    </source>
</reference>
<dbReference type="OrthoDB" id="1741835at2759"/>
<gene>
    <name evidence="1" type="ORF">EPI10_029438</name>
</gene>
<dbReference type="AlphaFoldDB" id="A0A5B6V1I2"/>
<proteinExistence type="predicted"/>
<protein>
    <submittedName>
        <fullName evidence="1">Uncharacterized protein</fullName>
    </submittedName>
</protein>
<organism evidence="1 2">
    <name type="scientific">Gossypium australe</name>
    <dbReference type="NCBI Taxonomy" id="47621"/>
    <lineage>
        <taxon>Eukaryota</taxon>
        <taxon>Viridiplantae</taxon>
        <taxon>Streptophyta</taxon>
        <taxon>Embryophyta</taxon>
        <taxon>Tracheophyta</taxon>
        <taxon>Spermatophyta</taxon>
        <taxon>Magnoliopsida</taxon>
        <taxon>eudicotyledons</taxon>
        <taxon>Gunneridae</taxon>
        <taxon>Pentapetalae</taxon>
        <taxon>rosids</taxon>
        <taxon>malvids</taxon>
        <taxon>Malvales</taxon>
        <taxon>Malvaceae</taxon>
        <taxon>Malvoideae</taxon>
        <taxon>Gossypium</taxon>
    </lineage>
</organism>
<comment type="caution">
    <text evidence="1">The sequence shown here is derived from an EMBL/GenBank/DDBJ whole genome shotgun (WGS) entry which is preliminary data.</text>
</comment>
<dbReference type="EMBL" id="SMMG02000009">
    <property type="protein sequence ID" value="KAA3463008.1"/>
    <property type="molecule type" value="Genomic_DNA"/>
</dbReference>
<evidence type="ECO:0000313" key="1">
    <source>
        <dbReference type="EMBL" id="KAA3463008.1"/>
    </source>
</evidence>
<sequence>MEGAVGRRGLSGASIRMDKSQVPEVHVSELFNVDREDWNEVRVTEIYDHADQRVWFHNPCGFFSTKSAYSWQILRQIGFCLHRFFWRLVWKLNTLPKIQ</sequence>
<name>A0A5B6V1I2_9ROSI</name>
<dbReference type="Proteomes" id="UP000325315">
    <property type="component" value="Unassembled WGS sequence"/>
</dbReference>
<evidence type="ECO:0000313" key="2">
    <source>
        <dbReference type="Proteomes" id="UP000325315"/>
    </source>
</evidence>
<accession>A0A5B6V1I2</accession>
<keyword evidence="2" id="KW-1185">Reference proteome</keyword>